<sequence>MYHKKLDDFPKDFLWGAASAAYQIEGGYDADGKGASVWDNFTKIPGKTFEGTNGDVAVDHYNRYKEDVKLMADMGLKAYRFSVSWSRILPEGTGEINEAGLLFYENLIDELNKNHIEPVLTLYHWDIPQALQDKYNGWESRQVIEDFDTYARVLFERFKDKVKYWVSFNEQNVFTAMGYRWEAHPPSIPDVKKMFEANHIINLANAKAINSFHEIVPDGMIGPSFGYGPMYAFDCDPENVLAELNGEEFQNHWWLDVYIHGKYPKVTFKHLDRLGIAPTIEEGDLALLQSAKPDFLGVNYYHGGTVRANEIERPMEKEEADLEKSFEATDPYLMKPKDEQAQSPETMMFTNVNNPYLEKTAWGWEIDPVGIRIALRRLQNRYDIPMMITENGLGAYDELTDDKRVEDDYRIEYLKTHVEEIQKAITDGVDLIGYCAWSFTDLLSWLNGYKKRYGFVYIDRDEYSEKNLERIPKKSYYWYKKVIETNGREL</sequence>
<dbReference type="Pfam" id="PF00232">
    <property type="entry name" value="Glyco_hydro_1"/>
    <property type="match status" value="1"/>
</dbReference>
<keyword evidence="2" id="KW-0378">Hydrolase</keyword>
<dbReference type="EMBL" id="QPJJ01000003">
    <property type="protein sequence ID" value="RCW74775.1"/>
    <property type="molecule type" value="Genomic_DNA"/>
</dbReference>
<dbReference type="GO" id="GO:0016052">
    <property type="term" value="P:carbohydrate catabolic process"/>
    <property type="evidence" value="ECO:0007669"/>
    <property type="project" value="TreeGrafter"/>
</dbReference>
<dbReference type="PANTHER" id="PTHR10353:SF136">
    <property type="entry name" value="ARYL-PHOSPHO-BETA-D-GLUCOSIDASE BGLC"/>
    <property type="match status" value="1"/>
</dbReference>
<evidence type="ECO:0000313" key="5">
    <source>
        <dbReference type="EMBL" id="RCW74775.1"/>
    </source>
</evidence>
<dbReference type="OrthoDB" id="9765195at2"/>
<dbReference type="GO" id="GO:0008422">
    <property type="term" value="F:beta-glucosidase activity"/>
    <property type="evidence" value="ECO:0007669"/>
    <property type="project" value="TreeGrafter"/>
</dbReference>
<dbReference type="Gene3D" id="3.20.20.80">
    <property type="entry name" value="Glycosidases"/>
    <property type="match status" value="1"/>
</dbReference>
<dbReference type="SUPFAM" id="SSF51445">
    <property type="entry name" value="(Trans)glycosidases"/>
    <property type="match status" value="1"/>
</dbReference>
<dbReference type="InterPro" id="IPR001360">
    <property type="entry name" value="Glyco_hydro_1"/>
</dbReference>
<dbReference type="Proteomes" id="UP000252585">
    <property type="component" value="Unassembled WGS sequence"/>
</dbReference>
<evidence type="ECO:0000256" key="3">
    <source>
        <dbReference type="ARBA" id="ARBA00023295"/>
    </source>
</evidence>
<proteinExistence type="inferred from homology"/>
<comment type="similarity">
    <text evidence="1 4">Belongs to the glycosyl hydrolase 1 family.</text>
</comment>
<evidence type="ECO:0000256" key="2">
    <source>
        <dbReference type="ARBA" id="ARBA00022801"/>
    </source>
</evidence>
<keyword evidence="3" id="KW-0326">Glycosidase</keyword>
<comment type="caution">
    <text evidence="5">The sequence shown here is derived from an EMBL/GenBank/DDBJ whole genome shotgun (WGS) entry which is preliminary data.</text>
</comment>
<dbReference type="PANTHER" id="PTHR10353">
    <property type="entry name" value="GLYCOSYL HYDROLASE"/>
    <property type="match status" value="1"/>
</dbReference>
<evidence type="ECO:0000256" key="1">
    <source>
        <dbReference type="ARBA" id="ARBA00010838"/>
    </source>
</evidence>
<evidence type="ECO:0000256" key="4">
    <source>
        <dbReference type="RuleBase" id="RU003690"/>
    </source>
</evidence>
<gene>
    <name evidence="5" type="ORF">DFR57_10371</name>
</gene>
<keyword evidence="6" id="KW-1185">Reference proteome</keyword>
<dbReference type="InterPro" id="IPR033132">
    <property type="entry name" value="GH_1_N_CS"/>
</dbReference>
<dbReference type="RefSeq" id="WP_114351892.1">
    <property type="nucleotide sequence ID" value="NZ_QPJJ01000003.1"/>
</dbReference>
<dbReference type="GO" id="GO:0005829">
    <property type="term" value="C:cytosol"/>
    <property type="evidence" value="ECO:0007669"/>
    <property type="project" value="TreeGrafter"/>
</dbReference>
<evidence type="ECO:0000313" key="6">
    <source>
        <dbReference type="Proteomes" id="UP000252585"/>
    </source>
</evidence>
<name>A0A368Y3U2_9BACI</name>
<dbReference type="FunFam" id="3.20.20.80:FF:000004">
    <property type="entry name" value="Beta-glucosidase 6-phospho-beta-glucosidase"/>
    <property type="match status" value="1"/>
</dbReference>
<dbReference type="PRINTS" id="PR00131">
    <property type="entry name" value="GLHYDRLASE1"/>
</dbReference>
<reference evidence="5 6" key="1">
    <citation type="submission" date="2018-07" db="EMBL/GenBank/DDBJ databases">
        <title>Genomic Encyclopedia of Type Strains, Phase IV (KMG-IV): sequencing the most valuable type-strain genomes for metagenomic binning, comparative biology and taxonomic classification.</title>
        <authorList>
            <person name="Goeker M."/>
        </authorList>
    </citation>
    <scope>NUCLEOTIDE SEQUENCE [LARGE SCALE GENOMIC DNA]</scope>
    <source>
        <strain evidence="5 6">DSM 27696</strain>
    </source>
</reference>
<dbReference type="PROSITE" id="PS00653">
    <property type="entry name" value="GLYCOSYL_HYDROL_F1_2"/>
    <property type="match status" value="1"/>
</dbReference>
<accession>A0A368Y3U2</accession>
<dbReference type="AlphaFoldDB" id="A0A368Y3U2"/>
<dbReference type="InterPro" id="IPR017853">
    <property type="entry name" value="GH"/>
</dbReference>
<protein>
    <submittedName>
        <fullName evidence="5">6-phospho-beta-glucosidase</fullName>
    </submittedName>
</protein>
<organism evidence="5 6">
    <name type="scientific">Saliterribacillus persicus</name>
    <dbReference type="NCBI Taxonomy" id="930114"/>
    <lineage>
        <taxon>Bacteria</taxon>
        <taxon>Bacillati</taxon>
        <taxon>Bacillota</taxon>
        <taxon>Bacilli</taxon>
        <taxon>Bacillales</taxon>
        <taxon>Bacillaceae</taxon>
        <taxon>Saliterribacillus</taxon>
    </lineage>
</organism>